<gene>
    <name evidence="3" type="ORF">MMAGJ_72860</name>
</gene>
<proteinExistence type="predicted"/>
<accession>A0ABM7I515</accession>
<dbReference type="EMBL" id="AP022567">
    <property type="protein sequence ID" value="BBX38004.1"/>
    <property type="molecule type" value="Genomic_DNA"/>
</dbReference>
<sequence length="465" mass="51452">MVADHRVESIGAAVHQHAGHTADRGPQQRRDLGVGGVLRQRFHGRPGQPGGIQRRWIPATQRRQQRAGARHVVICQQGRHLTAHAVQGRTAQRGEHRECQRPRATPARHAEQAKGAEQDPGVQRAGTAAVGVGPSFQLRRRASEHRDGMSAARIGQQQVGQVSGGDARGAAPACQRKHFGSVSQSGLLDAMRLGPPRRPRRVVDLLNPAAVLLPAANVIMQLSAPGVGYGVLESPVDSGNVYKHPFKRARTTGTYLAAATLGSAADRALIRAEVDKVHALVRSTGSSPVYYNAFDPHLQLWVAACLYRYYIDMHEFLYGPLDDAAADAVYADARSLGTTLQVRDDMWPADRRAFDEYWKRSLDALQIDPPVREHLHGVAAMAFLPAPLRLPAGRFNLFATTGFLPPEFRTHMQLAWNSAQQRRFGWLLTALRIADHVIPRDLWLLGYQLYLWDMRSRARRGKRVV</sequence>
<evidence type="ECO:0000313" key="3">
    <source>
        <dbReference type="EMBL" id="BBX38004.1"/>
    </source>
</evidence>
<reference evidence="3 4" key="1">
    <citation type="journal article" date="2019" name="Emerg. Microbes Infect.">
        <title>Comprehensive subspecies identification of 175 nontuberculous mycobacteria species based on 7547 genomic profiles.</title>
        <authorList>
            <person name="Matsumoto Y."/>
            <person name="Kinjo T."/>
            <person name="Motooka D."/>
            <person name="Nabeya D."/>
            <person name="Jung N."/>
            <person name="Uechi K."/>
            <person name="Horii T."/>
            <person name="Iida T."/>
            <person name="Fujita J."/>
            <person name="Nakamura S."/>
        </authorList>
    </citation>
    <scope>NUCLEOTIDE SEQUENCE [LARGE SCALE GENOMIC DNA]</scope>
    <source>
        <strain evidence="3 4">JCM 12375</strain>
    </source>
</reference>
<dbReference type="Pfam" id="PF09995">
    <property type="entry name" value="MPAB_Lcp_cat"/>
    <property type="match status" value="1"/>
</dbReference>
<dbReference type="PANTHER" id="PTHR36151">
    <property type="entry name" value="BLR2777 PROTEIN"/>
    <property type="match status" value="1"/>
</dbReference>
<dbReference type="PANTHER" id="PTHR36151:SF3">
    <property type="entry name" value="ER-BOUND OXYGENASE MPAB_MPAB'_RUBBER OXYGENASE CATALYTIC DOMAIN-CONTAINING PROTEIN"/>
    <property type="match status" value="1"/>
</dbReference>
<feature type="region of interest" description="Disordered" evidence="1">
    <location>
        <begin position="151"/>
        <end position="171"/>
    </location>
</feature>
<protein>
    <recommendedName>
        <fullName evidence="2">ER-bound oxygenase mpaB/mpaB'/Rubber oxygenase catalytic domain-containing protein</fullName>
    </recommendedName>
</protein>
<evidence type="ECO:0000256" key="1">
    <source>
        <dbReference type="SAM" id="MobiDB-lite"/>
    </source>
</evidence>
<dbReference type="Proteomes" id="UP000465622">
    <property type="component" value="Chromosome"/>
</dbReference>
<keyword evidence="4" id="KW-1185">Reference proteome</keyword>
<feature type="compositionally biased region" description="Basic and acidic residues" evidence="1">
    <location>
        <begin position="92"/>
        <end position="101"/>
    </location>
</feature>
<dbReference type="InterPro" id="IPR018713">
    <property type="entry name" value="MPAB/Lcp_cat_dom"/>
</dbReference>
<feature type="compositionally biased region" description="Basic and acidic residues" evidence="1">
    <location>
        <begin position="108"/>
        <end position="117"/>
    </location>
</feature>
<name>A0ABM7I515_MYCME</name>
<evidence type="ECO:0000313" key="4">
    <source>
        <dbReference type="Proteomes" id="UP000465622"/>
    </source>
</evidence>
<evidence type="ECO:0000259" key="2">
    <source>
        <dbReference type="Pfam" id="PF09995"/>
    </source>
</evidence>
<feature type="region of interest" description="Disordered" evidence="1">
    <location>
        <begin position="85"/>
        <end position="125"/>
    </location>
</feature>
<organism evidence="3 4">
    <name type="scientific">Mycolicibacterium mageritense</name>
    <name type="common">Mycobacterium mageritense</name>
    <dbReference type="NCBI Taxonomy" id="53462"/>
    <lineage>
        <taxon>Bacteria</taxon>
        <taxon>Bacillati</taxon>
        <taxon>Actinomycetota</taxon>
        <taxon>Actinomycetes</taxon>
        <taxon>Mycobacteriales</taxon>
        <taxon>Mycobacteriaceae</taxon>
        <taxon>Mycolicibacterium</taxon>
    </lineage>
</organism>
<feature type="domain" description="ER-bound oxygenase mpaB/mpaB'/Rubber oxygenase catalytic" evidence="2">
    <location>
        <begin position="209"/>
        <end position="432"/>
    </location>
</feature>